<dbReference type="GO" id="GO:0005634">
    <property type="term" value="C:nucleus"/>
    <property type="evidence" value="ECO:0007669"/>
    <property type="project" value="UniProtKB-SubCell"/>
</dbReference>
<dbReference type="SUPFAM" id="SSF57667">
    <property type="entry name" value="beta-beta-alpha zinc fingers"/>
    <property type="match status" value="3"/>
</dbReference>
<dbReference type="InterPro" id="IPR036236">
    <property type="entry name" value="Znf_C2H2_sf"/>
</dbReference>
<dbReference type="PROSITE" id="PS00028">
    <property type="entry name" value="ZINC_FINGER_C2H2_1"/>
    <property type="match status" value="4"/>
</dbReference>
<keyword evidence="6" id="KW-0805">Transcription regulation</keyword>
<dbReference type="InterPro" id="IPR013087">
    <property type="entry name" value="Znf_C2H2_type"/>
</dbReference>
<feature type="domain" description="C2H2-type" evidence="11">
    <location>
        <begin position="351"/>
        <end position="378"/>
    </location>
</feature>
<evidence type="ECO:0000313" key="13">
    <source>
        <dbReference type="Proteomes" id="UP001054837"/>
    </source>
</evidence>
<evidence type="ECO:0000256" key="6">
    <source>
        <dbReference type="ARBA" id="ARBA00023015"/>
    </source>
</evidence>
<evidence type="ECO:0000256" key="7">
    <source>
        <dbReference type="ARBA" id="ARBA00023125"/>
    </source>
</evidence>
<dbReference type="Pfam" id="PF13912">
    <property type="entry name" value="zf-C2H2_6"/>
    <property type="match status" value="1"/>
</dbReference>
<sequence length="403" mass="45609">MEIWNCEFCNAYVTNIEVHYCRHFGNQHHQSSATLPRSSSANWVQDVDSRSTLPMNYEAPWPTTSQINSSTQQSGLPNTHQSTYCEATASAEIPFPYGIANQNQYNPKISDYLFPNIPHGEEYQYKSTPLPVADQHNPMTVAEPCSLPGFQKTFSQRNVLRNQISQYPNASSQMDCSNISRIDETPSHFISDLNESDNASTNRVSQHYQTSSGIPILAYQNVQYNLMDLIPPTDASGPIHSNNCPKEFLPEDHLEPRELSRSFVRPHACSYCDRTFSCSSKLTIHIRTHTGEKPYACKICNTRFADSSTLNSHKRTHTGDNPYACKICNKRFADSSTLTNHIRTHTGEKPYKCTECDMKFSTNSSLKRHMLQHAGEQRRKCDSCGAEFTSEDSLAAHKCRQNK</sequence>
<keyword evidence="2" id="KW-0479">Metal-binding</keyword>
<dbReference type="Proteomes" id="UP001054837">
    <property type="component" value="Unassembled WGS sequence"/>
</dbReference>
<feature type="domain" description="C2H2-type" evidence="11">
    <location>
        <begin position="267"/>
        <end position="294"/>
    </location>
</feature>
<evidence type="ECO:0000256" key="2">
    <source>
        <dbReference type="ARBA" id="ARBA00022723"/>
    </source>
</evidence>
<evidence type="ECO:0000256" key="5">
    <source>
        <dbReference type="ARBA" id="ARBA00022833"/>
    </source>
</evidence>
<keyword evidence="4 10" id="KW-0863">Zinc-finger</keyword>
<evidence type="ECO:0000256" key="10">
    <source>
        <dbReference type="PROSITE-ProRule" id="PRU00042"/>
    </source>
</evidence>
<keyword evidence="3" id="KW-0677">Repeat</keyword>
<reference evidence="12 13" key="1">
    <citation type="submission" date="2021-06" db="EMBL/GenBank/DDBJ databases">
        <title>Caerostris darwini draft genome.</title>
        <authorList>
            <person name="Kono N."/>
            <person name="Arakawa K."/>
        </authorList>
    </citation>
    <scope>NUCLEOTIDE SEQUENCE [LARGE SCALE GENOMIC DNA]</scope>
</reference>
<dbReference type="FunFam" id="3.30.160.60:FF:000557">
    <property type="entry name" value="zinc finger and SCAN domain-containing protein 29"/>
    <property type="match status" value="1"/>
</dbReference>
<keyword evidence="5" id="KW-0862">Zinc</keyword>
<dbReference type="PANTHER" id="PTHR23235">
    <property type="entry name" value="KRUEPPEL-LIKE TRANSCRIPTION FACTOR"/>
    <property type="match status" value="1"/>
</dbReference>
<feature type="domain" description="C2H2-type" evidence="11">
    <location>
        <begin position="295"/>
        <end position="322"/>
    </location>
</feature>
<gene>
    <name evidence="12" type="ORF">CDAR_92641</name>
</gene>
<dbReference type="Pfam" id="PF00096">
    <property type="entry name" value="zf-C2H2"/>
    <property type="match status" value="4"/>
</dbReference>
<accession>A0AAV4TTQ7</accession>
<evidence type="ECO:0000256" key="3">
    <source>
        <dbReference type="ARBA" id="ARBA00022737"/>
    </source>
</evidence>
<protein>
    <recommendedName>
        <fullName evidence="11">C2H2-type domain-containing protein</fullName>
    </recommendedName>
</protein>
<dbReference type="FunFam" id="3.30.160.60:FF:002343">
    <property type="entry name" value="Zinc finger protein 33A"/>
    <property type="match status" value="1"/>
</dbReference>
<feature type="domain" description="C2H2-type" evidence="11">
    <location>
        <begin position="323"/>
        <end position="350"/>
    </location>
</feature>
<evidence type="ECO:0000256" key="8">
    <source>
        <dbReference type="ARBA" id="ARBA00023163"/>
    </source>
</evidence>
<evidence type="ECO:0000259" key="11">
    <source>
        <dbReference type="PROSITE" id="PS50157"/>
    </source>
</evidence>
<name>A0AAV4TTQ7_9ARAC</name>
<keyword evidence="9" id="KW-0539">Nucleus</keyword>
<dbReference type="SMART" id="SM00355">
    <property type="entry name" value="ZnF_C2H2"/>
    <property type="match status" value="6"/>
</dbReference>
<evidence type="ECO:0000256" key="1">
    <source>
        <dbReference type="ARBA" id="ARBA00004123"/>
    </source>
</evidence>
<dbReference type="EMBL" id="BPLQ01010091">
    <property type="protein sequence ID" value="GIY48275.1"/>
    <property type="molecule type" value="Genomic_DNA"/>
</dbReference>
<dbReference type="FunFam" id="3.30.160.60:FF:000450">
    <property type="entry name" value="PR domain zinc finger protein 14"/>
    <property type="match status" value="1"/>
</dbReference>
<proteinExistence type="predicted"/>
<comment type="caution">
    <text evidence="12">The sequence shown here is derived from an EMBL/GenBank/DDBJ whole genome shotgun (WGS) entry which is preliminary data.</text>
</comment>
<keyword evidence="13" id="KW-1185">Reference proteome</keyword>
<keyword evidence="7" id="KW-0238">DNA-binding</keyword>
<dbReference type="PANTHER" id="PTHR23235:SF120">
    <property type="entry name" value="KRUPPEL-LIKE FACTOR 15"/>
    <property type="match status" value="1"/>
</dbReference>
<dbReference type="GO" id="GO:0000978">
    <property type="term" value="F:RNA polymerase II cis-regulatory region sequence-specific DNA binding"/>
    <property type="evidence" value="ECO:0007669"/>
    <property type="project" value="TreeGrafter"/>
</dbReference>
<dbReference type="PROSITE" id="PS50157">
    <property type="entry name" value="ZINC_FINGER_C2H2_2"/>
    <property type="match status" value="4"/>
</dbReference>
<dbReference type="GO" id="GO:0008270">
    <property type="term" value="F:zinc ion binding"/>
    <property type="evidence" value="ECO:0007669"/>
    <property type="project" value="UniProtKB-KW"/>
</dbReference>
<comment type="subcellular location">
    <subcellularLocation>
        <location evidence="1">Nucleus</location>
    </subcellularLocation>
</comment>
<evidence type="ECO:0000256" key="9">
    <source>
        <dbReference type="ARBA" id="ARBA00023242"/>
    </source>
</evidence>
<dbReference type="GO" id="GO:0000981">
    <property type="term" value="F:DNA-binding transcription factor activity, RNA polymerase II-specific"/>
    <property type="evidence" value="ECO:0007669"/>
    <property type="project" value="TreeGrafter"/>
</dbReference>
<dbReference type="AlphaFoldDB" id="A0AAV4TTQ7"/>
<dbReference type="Gene3D" id="3.30.160.60">
    <property type="entry name" value="Classic Zinc Finger"/>
    <property type="match status" value="4"/>
</dbReference>
<organism evidence="12 13">
    <name type="scientific">Caerostris darwini</name>
    <dbReference type="NCBI Taxonomy" id="1538125"/>
    <lineage>
        <taxon>Eukaryota</taxon>
        <taxon>Metazoa</taxon>
        <taxon>Ecdysozoa</taxon>
        <taxon>Arthropoda</taxon>
        <taxon>Chelicerata</taxon>
        <taxon>Arachnida</taxon>
        <taxon>Araneae</taxon>
        <taxon>Araneomorphae</taxon>
        <taxon>Entelegynae</taxon>
        <taxon>Araneoidea</taxon>
        <taxon>Araneidae</taxon>
        <taxon>Caerostris</taxon>
    </lineage>
</organism>
<evidence type="ECO:0000256" key="4">
    <source>
        <dbReference type="ARBA" id="ARBA00022771"/>
    </source>
</evidence>
<evidence type="ECO:0000313" key="12">
    <source>
        <dbReference type="EMBL" id="GIY48275.1"/>
    </source>
</evidence>
<keyword evidence="8" id="KW-0804">Transcription</keyword>
<dbReference type="FunFam" id="3.30.160.60:FF:000325">
    <property type="entry name" value="ZFP90 zinc finger protein"/>
    <property type="match status" value="1"/>
</dbReference>